<organism evidence="1">
    <name type="scientific">Albugo laibachii Nc14</name>
    <dbReference type="NCBI Taxonomy" id="890382"/>
    <lineage>
        <taxon>Eukaryota</taxon>
        <taxon>Sar</taxon>
        <taxon>Stramenopiles</taxon>
        <taxon>Oomycota</taxon>
        <taxon>Peronosporomycetes</taxon>
        <taxon>Albuginales</taxon>
        <taxon>Albuginaceae</taxon>
        <taxon>Albugo</taxon>
    </lineage>
</organism>
<name>F0W8I7_9STRA</name>
<dbReference type="EMBL" id="FR824080">
    <property type="protein sequence ID" value="CCA17442.1"/>
    <property type="molecule type" value="Genomic_DNA"/>
</dbReference>
<sequence length="127" mass="14634">MKLARKDLYVIFMIQKLHPPIEDASELWGSKVTNMRAFGILSYLSAPNCKQWYVPGSSNVSMGNAQESFVRKSMHNKMQLRRQFQEFKMVKRQNLIDHSPKLDELMLSMGAIRDVQLSFKISPPAVC</sequence>
<reference evidence="1" key="2">
    <citation type="submission" date="2011-02" db="EMBL/GenBank/DDBJ databases">
        <authorList>
            <person name="MacLean D."/>
        </authorList>
    </citation>
    <scope>NUCLEOTIDE SEQUENCE</scope>
</reference>
<protein>
    <submittedName>
        <fullName evidence="1">AlNc14C35G3113 protein</fullName>
    </submittedName>
</protein>
<proteinExistence type="predicted"/>
<dbReference type="AlphaFoldDB" id="F0W8I7"/>
<evidence type="ECO:0000313" key="1">
    <source>
        <dbReference type="EMBL" id="CCA17442.1"/>
    </source>
</evidence>
<dbReference type="HOGENOM" id="CLU_1974629_0_0_1"/>
<gene>
    <name evidence="1" type="primary">AlNc14C35G3113</name>
    <name evidence="1" type="ORF">ALNC14_035850</name>
</gene>
<accession>F0W8I7</accession>
<reference evidence="1" key="1">
    <citation type="journal article" date="2011" name="PLoS Biol.">
        <title>Gene gain and loss during evolution of obligate parasitism in the white rust pathogen of Arabidopsis thaliana.</title>
        <authorList>
            <person name="Kemen E."/>
            <person name="Gardiner A."/>
            <person name="Schultz-Larsen T."/>
            <person name="Kemen A.C."/>
            <person name="Balmuth A.L."/>
            <person name="Robert-Seilaniantz A."/>
            <person name="Bailey K."/>
            <person name="Holub E."/>
            <person name="Studholme D.J."/>
            <person name="Maclean D."/>
            <person name="Jones J.D."/>
        </authorList>
    </citation>
    <scope>NUCLEOTIDE SEQUENCE</scope>
</reference>